<evidence type="ECO:0000313" key="9">
    <source>
        <dbReference type="Proteomes" id="UP000504693"/>
    </source>
</evidence>
<feature type="domain" description="MoaB/Mog" evidence="7">
    <location>
        <begin position="174"/>
        <end position="313"/>
    </location>
</feature>
<proteinExistence type="inferred from homology"/>
<dbReference type="UniPathway" id="UPA00344"/>
<dbReference type="AlphaFoldDB" id="A0A7D4CM90"/>
<dbReference type="Proteomes" id="UP000504693">
    <property type="component" value="Chromosome"/>
</dbReference>
<reference evidence="8 9" key="1">
    <citation type="submission" date="2020-05" db="EMBL/GenBank/DDBJ databases">
        <title>Erythrobacter mangrovi sp. nov., isolated from rhizosphere soil of mangrove plant (Kandelia candel).</title>
        <authorList>
            <person name="Ye Y.H."/>
        </authorList>
    </citation>
    <scope>NUCLEOTIDE SEQUENCE [LARGE SCALE GENOMIC DNA]</scope>
    <source>
        <strain evidence="8 9">EB310</strain>
    </source>
</reference>
<evidence type="ECO:0000256" key="3">
    <source>
        <dbReference type="ARBA" id="ARBA00010763"/>
    </source>
</evidence>
<evidence type="ECO:0000256" key="2">
    <source>
        <dbReference type="ARBA" id="ARBA00005046"/>
    </source>
</evidence>
<keyword evidence="4 6" id="KW-0501">Molybdenum cofactor biosynthesis</keyword>
<dbReference type="Pfam" id="PF00994">
    <property type="entry name" value="MoCF_biosynth"/>
    <property type="match status" value="1"/>
</dbReference>
<protein>
    <recommendedName>
        <fullName evidence="6">Molybdopterin molybdenumtransferase</fullName>
        <ecNumber evidence="6">2.10.1.1</ecNumber>
    </recommendedName>
</protein>
<dbReference type="SMART" id="SM00852">
    <property type="entry name" value="MoCF_biosynth"/>
    <property type="match status" value="1"/>
</dbReference>
<accession>A0A7D4CM90</accession>
<keyword evidence="6" id="KW-0479">Metal-binding</keyword>
<dbReference type="GO" id="GO:0005829">
    <property type="term" value="C:cytosol"/>
    <property type="evidence" value="ECO:0007669"/>
    <property type="project" value="TreeGrafter"/>
</dbReference>
<evidence type="ECO:0000313" key="8">
    <source>
        <dbReference type="EMBL" id="QKG71168.1"/>
    </source>
</evidence>
<dbReference type="InterPro" id="IPR036688">
    <property type="entry name" value="MoeA_C_domain_IV_sf"/>
</dbReference>
<dbReference type="RefSeq" id="WP_173213862.1">
    <property type="nucleotide sequence ID" value="NZ_CP053921.1"/>
</dbReference>
<dbReference type="SUPFAM" id="SSF63867">
    <property type="entry name" value="MoeA C-terminal domain-like"/>
    <property type="match status" value="1"/>
</dbReference>
<dbReference type="GO" id="GO:0006777">
    <property type="term" value="P:Mo-molybdopterin cofactor biosynthetic process"/>
    <property type="evidence" value="ECO:0007669"/>
    <property type="project" value="UniProtKB-UniRule"/>
</dbReference>
<keyword evidence="6 8" id="KW-0808">Transferase</keyword>
<comment type="catalytic activity">
    <reaction evidence="5">
        <text>adenylyl-molybdopterin + molybdate = Mo-molybdopterin + AMP + H(+)</text>
        <dbReference type="Rhea" id="RHEA:35047"/>
        <dbReference type="ChEBI" id="CHEBI:15378"/>
        <dbReference type="ChEBI" id="CHEBI:36264"/>
        <dbReference type="ChEBI" id="CHEBI:62727"/>
        <dbReference type="ChEBI" id="CHEBI:71302"/>
        <dbReference type="ChEBI" id="CHEBI:456215"/>
        <dbReference type="EC" id="2.10.1.1"/>
    </reaction>
</comment>
<dbReference type="InterPro" id="IPR005111">
    <property type="entry name" value="MoeA_C_domain_IV"/>
</dbReference>
<dbReference type="Gene3D" id="3.40.980.10">
    <property type="entry name" value="MoaB/Mog-like domain"/>
    <property type="match status" value="1"/>
</dbReference>
<dbReference type="EMBL" id="CP053921">
    <property type="protein sequence ID" value="QKG71168.1"/>
    <property type="molecule type" value="Genomic_DNA"/>
</dbReference>
<dbReference type="Gene3D" id="2.170.190.11">
    <property type="entry name" value="Molybdopterin biosynthesis moea protein, domain 3"/>
    <property type="match status" value="1"/>
</dbReference>
<gene>
    <name evidence="8" type="ORF">HQR01_07125</name>
</gene>
<name>A0A7D4CM90_9SPHN</name>
<evidence type="ECO:0000256" key="1">
    <source>
        <dbReference type="ARBA" id="ARBA00002901"/>
    </source>
</evidence>
<keyword evidence="9" id="KW-1185">Reference proteome</keyword>
<evidence type="ECO:0000256" key="4">
    <source>
        <dbReference type="ARBA" id="ARBA00023150"/>
    </source>
</evidence>
<dbReference type="InterPro" id="IPR038987">
    <property type="entry name" value="MoeA-like"/>
</dbReference>
<dbReference type="Pfam" id="PF03453">
    <property type="entry name" value="MoeA_N"/>
    <property type="match status" value="1"/>
</dbReference>
<dbReference type="SUPFAM" id="SSF63882">
    <property type="entry name" value="MoeA N-terminal region -like"/>
    <property type="match status" value="1"/>
</dbReference>
<comment type="function">
    <text evidence="1 6">Catalyzes the insertion of molybdate into adenylated molybdopterin with the concomitant release of AMP.</text>
</comment>
<dbReference type="PANTHER" id="PTHR10192:SF5">
    <property type="entry name" value="GEPHYRIN"/>
    <property type="match status" value="1"/>
</dbReference>
<dbReference type="EC" id="2.10.1.1" evidence="6"/>
<dbReference type="GO" id="GO:0061599">
    <property type="term" value="F:molybdopterin molybdotransferase activity"/>
    <property type="evidence" value="ECO:0007669"/>
    <property type="project" value="UniProtKB-UniRule"/>
</dbReference>
<dbReference type="PANTHER" id="PTHR10192">
    <property type="entry name" value="MOLYBDOPTERIN BIOSYNTHESIS PROTEIN"/>
    <property type="match status" value="1"/>
</dbReference>
<dbReference type="InterPro" id="IPR005110">
    <property type="entry name" value="MoeA_linker/N"/>
</dbReference>
<dbReference type="Gene3D" id="3.90.105.10">
    <property type="entry name" value="Molybdopterin biosynthesis moea protein, domain 2"/>
    <property type="match status" value="1"/>
</dbReference>
<dbReference type="Pfam" id="PF03454">
    <property type="entry name" value="MoeA_C"/>
    <property type="match status" value="1"/>
</dbReference>
<keyword evidence="6" id="KW-0460">Magnesium</keyword>
<dbReference type="CDD" id="cd00887">
    <property type="entry name" value="MoeA"/>
    <property type="match status" value="1"/>
</dbReference>
<dbReference type="Gene3D" id="2.40.340.10">
    <property type="entry name" value="MoeA, C-terminal, domain IV"/>
    <property type="match status" value="1"/>
</dbReference>
<comment type="cofactor">
    <cofactor evidence="6">
        <name>Mg(2+)</name>
        <dbReference type="ChEBI" id="CHEBI:18420"/>
    </cofactor>
</comment>
<dbReference type="InterPro" id="IPR001453">
    <property type="entry name" value="MoaB/Mog_dom"/>
</dbReference>
<dbReference type="SUPFAM" id="SSF53218">
    <property type="entry name" value="Molybdenum cofactor biosynthesis proteins"/>
    <property type="match status" value="1"/>
</dbReference>
<keyword evidence="6" id="KW-0500">Molybdenum</keyword>
<organism evidence="8 9">
    <name type="scientific">Erythrobacter mangrovi</name>
    <dbReference type="NCBI Taxonomy" id="2739433"/>
    <lineage>
        <taxon>Bacteria</taxon>
        <taxon>Pseudomonadati</taxon>
        <taxon>Pseudomonadota</taxon>
        <taxon>Alphaproteobacteria</taxon>
        <taxon>Sphingomonadales</taxon>
        <taxon>Erythrobacteraceae</taxon>
        <taxon>Erythrobacter/Porphyrobacter group</taxon>
        <taxon>Erythrobacter</taxon>
    </lineage>
</organism>
<dbReference type="InterPro" id="IPR036135">
    <property type="entry name" value="MoeA_linker/N_sf"/>
</dbReference>
<sequence>MPSFDEAIALLAEAVQPLGRETVTLSDAGGRFLAAPLHARTDAPRHTVSAMDGYAVVKATTEAGHWLDVIGESRAGGPYAGTVASGQAVRIFTGASLPAGADYVIVQEHAVREGQRVQFTPGFGPGDNLRLAGSDFRAGQVLVPAGTRLTPRGMVAAAAADLAHVEVSLTPSVAIIATGDELAAPGSSFDQPNTLPESGSFGVAALAECAGATVVARCTGPDDMGELEALAAQALADADCVVVIGGASVGDHDLAKPMFAAHGLELVFSRLDIRPGRPVWLGRAQGKWVLGLPGNPTSAMVTARLFLRPLLAGLQDGSVDAELVSTAMPLAAAIPEAGARETFIRASAGPDGLVPVGNQESGAQSPLLAADWLIRRAAGAPACEAGELVQALAF</sequence>
<comment type="pathway">
    <text evidence="2 6">Cofactor biosynthesis; molybdopterin biosynthesis.</text>
</comment>
<evidence type="ECO:0000256" key="6">
    <source>
        <dbReference type="RuleBase" id="RU365090"/>
    </source>
</evidence>
<evidence type="ECO:0000259" key="7">
    <source>
        <dbReference type="SMART" id="SM00852"/>
    </source>
</evidence>
<dbReference type="KEGG" id="emv:HQR01_07125"/>
<comment type="similarity">
    <text evidence="3 6">Belongs to the MoeA family.</text>
</comment>
<dbReference type="InterPro" id="IPR036425">
    <property type="entry name" value="MoaB/Mog-like_dom_sf"/>
</dbReference>
<dbReference type="GO" id="GO:0046872">
    <property type="term" value="F:metal ion binding"/>
    <property type="evidence" value="ECO:0007669"/>
    <property type="project" value="UniProtKB-UniRule"/>
</dbReference>
<evidence type="ECO:0000256" key="5">
    <source>
        <dbReference type="ARBA" id="ARBA00047317"/>
    </source>
</evidence>